<feature type="chain" id="PRO_5025406437" description="Interleukin" evidence="1">
    <location>
        <begin position="23"/>
        <end position="133"/>
    </location>
</feature>
<feature type="signal peptide" evidence="1">
    <location>
        <begin position="1"/>
        <end position="22"/>
    </location>
</feature>
<evidence type="ECO:0000313" key="3">
    <source>
        <dbReference type="Proteomes" id="UP000472263"/>
    </source>
</evidence>
<evidence type="ECO:0008006" key="4">
    <source>
        <dbReference type="Google" id="ProtNLM"/>
    </source>
</evidence>
<keyword evidence="3" id="KW-1185">Reference proteome</keyword>
<dbReference type="InterPro" id="IPR009079">
    <property type="entry name" value="4_helix_cytokine-like_core"/>
</dbReference>
<reference evidence="2" key="1">
    <citation type="submission" date="2019-06" db="EMBL/GenBank/DDBJ databases">
        <authorList>
            <consortium name="Wellcome Sanger Institute Data Sharing"/>
        </authorList>
    </citation>
    <scope>NUCLEOTIDE SEQUENCE [LARGE SCALE GENOMIC DNA]</scope>
</reference>
<dbReference type="InParanoid" id="A0A667XFS1"/>
<dbReference type="Proteomes" id="UP000472263">
    <property type="component" value="Chromosome 10"/>
</dbReference>
<name>A0A667XFS1_9TELE</name>
<reference evidence="2" key="2">
    <citation type="submission" date="2025-08" db="UniProtKB">
        <authorList>
            <consortium name="Ensembl"/>
        </authorList>
    </citation>
    <scope>IDENTIFICATION</scope>
</reference>
<sequence>MNCIFRIAVGIVILSACLKVQSRPLSFDDFTPFKLQVGLLNNSCEDKLLSLSQNDCTTGALNCFMLELDTVGEECNNRNRTDKVKGFLNYTINKLELNSTVSCTSACESSPQSRLSDFLDGMTEAYQLAHTKF</sequence>
<evidence type="ECO:0000313" key="2">
    <source>
        <dbReference type="Ensembl" id="ENSMMDP00005007836.1"/>
    </source>
</evidence>
<dbReference type="PROSITE" id="PS51257">
    <property type="entry name" value="PROKAR_LIPOPROTEIN"/>
    <property type="match status" value="1"/>
</dbReference>
<dbReference type="SUPFAM" id="SSF47266">
    <property type="entry name" value="4-helical cytokines"/>
    <property type="match status" value="1"/>
</dbReference>
<accession>A0A667XFS1</accession>
<protein>
    <recommendedName>
        <fullName evidence="4">Interleukin</fullName>
    </recommendedName>
</protein>
<keyword evidence="1" id="KW-0732">Signal</keyword>
<evidence type="ECO:0000256" key="1">
    <source>
        <dbReference type="SAM" id="SignalP"/>
    </source>
</evidence>
<proteinExistence type="predicted"/>
<dbReference type="AlphaFoldDB" id="A0A667XFS1"/>
<dbReference type="Gene3D" id="1.20.1250.70">
    <property type="entry name" value="Interleukin-15/Interleukin-21"/>
    <property type="match status" value="1"/>
</dbReference>
<organism evidence="2 3">
    <name type="scientific">Myripristis murdjan</name>
    <name type="common">pinecone soldierfish</name>
    <dbReference type="NCBI Taxonomy" id="586833"/>
    <lineage>
        <taxon>Eukaryota</taxon>
        <taxon>Metazoa</taxon>
        <taxon>Chordata</taxon>
        <taxon>Craniata</taxon>
        <taxon>Vertebrata</taxon>
        <taxon>Euteleostomi</taxon>
        <taxon>Actinopterygii</taxon>
        <taxon>Neopterygii</taxon>
        <taxon>Teleostei</taxon>
        <taxon>Neoteleostei</taxon>
        <taxon>Acanthomorphata</taxon>
        <taxon>Holocentriformes</taxon>
        <taxon>Holocentridae</taxon>
        <taxon>Myripristis</taxon>
    </lineage>
</organism>
<reference evidence="2" key="3">
    <citation type="submission" date="2025-09" db="UniProtKB">
        <authorList>
            <consortium name="Ensembl"/>
        </authorList>
    </citation>
    <scope>IDENTIFICATION</scope>
</reference>
<dbReference type="Ensembl" id="ENSMMDT00005008070.1">
    <property type="protein sequence ID" value="ENSMMDP00005007836.1"/>
    <property type="gene ID" value="ENSMMDG00005004317.1"/>
</dbReference>